<accession>A0A4Y3VAU4</accession>
<keyword evidence="2" id="KW-0812">Transmembrane</keyword>
<feature type="transmembrane region" description="Helical" evidence="2">
    <location>
        <begin position="280"/>
        <end position="299"/>
    </location>
</feature>
<evidence type="ECO:0000313" key="3">
    <source>
        <dbReference type="EMBL" id="GEC03208.1"/>
    </source>
</evidence>
<comment type="caution">
    <text evidence="3">The sequence shown here is derived from an EMBL/GenBank/DDBJ whole genome shotgun (WGS) entry which is preliminary data.</text>
</comment>
<feature type="transmembrane region" description="Helical" evidence="2">
    <location>
        <begin position="12"/>
        <end position="32"/>
    </location>
</feature>
<evidence type="ECO:0000256" key="1">
    <source>
        <dbReference type="SAM" id="MobiDB-lite"/>
    </source>
</evidence>
<dbReference type="Proteomes" id="UP000317881">
    <property type="component" value="Unassembled WGS sequence"/>
</dbReference>
<evidence type="ECO:0000256" key="2">
    <source>
        <dbReference type="SAM" id="Phobius"/>
    </source>
</evidence>
<reference evidence="3 4" key="1">
    <citation type="submission" date="2019-06" db="EMBL/GenBank/DDBJ databases">
        <title>Whole genome shotgun sequence of Streptomyces spinoverrucosus NBRC 14228.</title>
        <authorList>
            <person name="Hosoyama A."/>
            <person name="Uohara A."/>
            <person name="Ohji S."/>
            <person name="Ichikawa N."/>
        </authorList>
    </citation>
    <scope>NUCLEOTIDE SEQUENCE [LARGE SCALE GENOMIC DNA]</scope>
    <source>
        <strain evidence="3 4">NBRC 14228</strain>
    </source>
</reference>
<protein>
    <submittedName>
        <fullName evidence="3">Uncharacterized protein</fullName>
    </submittedName>
</protein>
<keyword evidence="2" id="KW-0472">Membrane</keyword>
<proteinExistence type="predicted"/>
<feature type="region of interest" description="Disordered" evidence="1">
    <location>
        <begin position="305"/>
        <end position="340"/>
    </location>
</feature>
<sequence>MNRPRTTIKQMRTAVGVLSLLLFAQTAFWLVYDIADRGPLGAWELWSSGSGSGLAATTSLDLGLAALQLAAGWAALARLRGVGGLLVVSCVSTVAFRLPVVWYMVLDSPSDPWFGALRGPSLTAVGVTCLLAVAVALVLGVLLLRGRRLEAEARAAADLADGGAGRPAKVTAAASSALVAVLNVFYITRNAVTAVQVGPGALTDLLVGRGTGRSVLGVSSPWQWTCLTVLCGMGMLLAGRRRPVATGVSLGLALLMMPPAFSELWGYLVAQTVPQTAVDVTQNLLELVGSAAVVALIVTDGLRDRQERRLAPTPDPRPEDPTPDEDSAAGTRGTLASTDA</sequence>
<feature type="transmembrane region" description="Helical" evidence="2">
    <location>
        <begin position="125"/>
        <end position="144"/>
    </location>
</feature>
<feature type="compositionally biased region" description="Basic and acidic residues" evidence="1">
    <location>
        <begin position="305"/>
        <end position="320"/>
    </location>
</feature>
<dbReference type="AlphaFoldDB" id="A0A4Y3VAU4"/>
<dbReference type="EMBL" id="BJND01000006">
    <property type="protein sequence ID" value="GEC03208.1"/>
    <property type="molecule type" value="Genomic_DNA"/>
</dbReference>
<gene>
    <name evidence="3" type="ORF">SSP24_08630</name>
</gene>
<dbReference type="OrthoDB" id="4204982at2"/>
<feature type="transmembrane region" description="Helical" evidence="2">
    <location>
        <begin position="52"/>
        <end position="76"/>
    </location>
</feature>
<name>A0A4Y3VAU4_9ACTN</name>
<feature type="transmembrane region" description="Helical" evidence="2">
    <location>
        <begin position="83"/>
        <end position="105"/>
    </location>
</feature>
<organism evidence="3 4">
    <name type="scientific">Streptomyces spinoverrucosus</name>
    <dbReference type="NCBI Taxonomy" id="284043"/>
    <lineage>
        <taxon>Bacteria</taxon>
        <taxon>Bacillati</taxon>
        <taxon>Actinomycetota</taxon>
        <taxon>Actinomycetes</taxon>
        <taxon>Kitasatosporales</taxon>
        <taxon>Streptomycetaceae</taxon>
        <taxon>Streptomyces</taxon>
    </lineage>
</organism>
<keyword evidence="2" id="KW-1133">Transmembrane helix</keyword>
<evidence type="ECO:0000313" key="4">
    <source>
        <dbReference type="Proteomes" id="UP000317881"/>
    </source>
</evidence>
<dbReference type="RefSeq" id="WP_141307418.1">
    <property type="nucleotide sequence ID" value="NZ_BJND01000006.1"/>
</dbReference>
<feature type="transmembrane region" description="Helical" evidence="2">
    <location>
        <begin position="250"/>
        <end position="268"/>
    </location>
</feature>
<keyword evidence="4" id="KW-1185">Reference proteome</keyword>